<proteinExistence type="predicted"/>
<protein>
    <submittedName>
        <fullName evidence="1">Pol-like protein ens-3</fullName>
    </submittedName>
</protein>
<name>A0A2I0U688_LIMLA</name>
<reference evidence="2" key="1">
    <citation type="submission" date="2017-11" db="EMBL/GenBank/DDBJ databases">
        <authorList>
            <person name="Lima N.C."/>
            <person name="Parody-Merino A.M."/>
            <person name="Battley P.F."/>
            <person name="Fidler A.E."/>
            <person name="Prosdocimi F."/>
        </authorList>
    </citation>
    <scope>NUCLEOTIDE SEQUENCE [LARGE SCALE GENOMIC DNA]</scope>
</reference>
<dbReference type="AlphaFoldDB" id="A0A2I0U688"/>
<dbReference type="Gene3D" id="3.30.70.270">
    <property type="match status" value="1"/>
</dbReference>
<dbReference type="InterPro" id="IPR043502">
    <property type="entry name" value="DNA/RNA_pol_sf"/>
</dbReference>
<dbReference type="InterPro" id="IPR051320">
    <property type="entry name" value="Viral_Replic_Matur_Polypro"/>
</dbReference>
<dbReference type="EMBL" id="KZ506105">
    <property type="protein sequence ID" value="PKU41539.1"/>
    <property type="molecule type" value="Genomic_DNA"/>
</dbReference>
<evidence type="ECO:0000313" key="2">
    <source>
        <dbReference type="Proteomes" id="UP000233556"/>
    </source>
</evidence>
<dbReference type="SUPFAM" id="SSF56672">
    <property type="entry name" value="DNA/RNA polymerases"/>
    <property type="match status" value="1"/>
</dbReference>
<organism evidence="1 2">
    <name type="scientific">Limosa lapponica baueri</name>
    <dbReference type="NCBI Taxonomy" id="1758121"/>
    <lineage>
        <taxon>Eukaryota</taxon>
        <taxon>Metazoa</taxon>
        <taxon>Chordata</taxon>
        <taxon>Craniata</taxon>
        <taxon>Vertebrata</taxon>
        <taxon>Euteleostomi</taxon>
        <taxon>Archelosauria</taxon>
        <taxon>Archosauria</taxon>
        <taxon>Dinosauria</taxon>
        <taxon>Saurischia</taxon>
        <taxon>Theropoda</taxon>
        <taxon>Coelurosauria</taxon>
        <taxon>Aves</taxon>
        <taxon>Neognathae</taxon>
        <taxon>Neoaves</taxon>
        <taxon>Charadriiformes</taxon>
        <taxon>Scolopacidae</taxon>
        <taxon>Limosa</taxon>
    </lineage>
</organism>
<dbReference type="InterPro" id="IPR043128">
    <property type="entry name" value="Rev_trsase/Diguanyl_cyclase"/>
</dbReference>
<dbReference type="Proteomes" id="UP000233556">
    <property type="component" value="Unassembled WGS sequence"/>
</dbReference>
<reference evidence="2" key="2">
    <citation type="submission" date="2017-12" db="EMBL/GenBank/DDBJ databases">
        <title>Genome sequence of the Bar-tailed Godwit (Limosa lapponica baueri).</title>
        <authorList>
            <person name="Lima N.C.B."/>
            <person name="Parody-Merino A.M."/>
            <person name="Battley P.F."/>
            <person name="Fidler A.E."/>
            <person name="Prosdocimi F."/>
        </authorList>
    </citation>
    <scope>NUCLEOTIDE SEQUENCE [LARGE SCALE GENOMIC DNA]</scope>
</reference>
<sequence length="204" mass="23308">MRKDFSHPEGETLISWLLRCWDNGANTIDLEGREARQLGNLAMEDGGEILLFVYMAACRSRKEKLPSYETTSRETEHAMRYPVVLSLGLWRGHEEMGWTTYLGPTPRYSQIVKPLYEVTQKKNDFTWGPEKRQAFEEIKQEIVHAVALGPVQTGQDIKNVLYTTAGDNGPTWILWQKAPEETGGRPLGFWSPGYRRSEANCTLN</sequence>
<dbReference type="PANTHER" id="PTHR33064">
    <property type="entry name" value="POL PROTEIN"/>
    <property type="match status" value="1"/>
</dbReference>
<evidence type="ECO:0000313" key="1">
    <source>
        <dbReference type="EMBL" id="PKU41539.1"/>
    </source>
</evidence>
<dbReference type="OrthoDB" id="9950135at2759"/>
<keyword evidence="2" id="KW-1185">Reference proteome</keyword>
<dbReference type="PANTHER" id="PTHR33064:SF29">
    <property type="entry name" value="PEPTIDASE A2 DOMAIN-CONTAINING PROTEIN-RELATED"/>
    <property type="match status" value="1"/>
</dbReference>
<accession>A0A2I0U688</accession>
<gene>
    <name evidence="1" type="ORF">llap_8163</name>
</gene>